<dbReference type="PANTHER" id="PTHR43390:SF1">
    <property type="entry name" value="CHLOROPLAST PROCESSING PEPTIDASE"/>
    <property type="match status" value="1"/>
</dbReference>
<dbReference type="InterPro" id="IPR036286">
    <property type="entry name" value="LexA/Signal_pep-like_sf"/>
</dbReference>
<dbReference type="InterPro" id="IPR019533">
    <property type="entry name" value="Peptidase_S26"/>
</dbReference>
<proteinExistence type="inferred from homology"/>
<protein>
    <recommendedName>
        <fullName evidence="3">Signal peptidase I</fullName>
        <ecNumber evidence="3">3.4.21.89</ecNumber>
    </recommendedName>
</protein>
<comment type="caution">
    <text evidence="3">Lacks conserved residue(s) required for the propagation of feature annotation.</text>
</comment>
<dbReference type="AlphaFoldDB" id="A0A7C5I4S0"/>
<sequence length="101" mass="11673">MEKSKLKRNIESIIWTIVIVFLLRAFVVQGYVIPSGSMEDTLLPGDFVLAAKFVYGLEIPYTGVKFFQFYKPKRQKIVIFLFPVDKHRDFVKRCIGLPGDT</sequence>
<keyword evidence="3" id="KW-0812">Transmembrane</keyword>
<keyword evidence="3" id="KW-0472">Membrane</keyword>
<feature type="transmembrane region" description="Helical" evidence="3">
    <location>
        <begin position="53"/>
        <end position="70"/>
    </location>
</feature>
<evidence type="ECO:0000256" key="2">
    <source>
        <dbReference type="PIRSR" id="PIRSR600223-1"/>
    </source>
</evidence>
<dbReference type="EC" id="3.4.21.89" evidence="3"/>
<dbReference type="GO" id="GO:0009003">
    <property type="term" value="F:signal peptidase activity"/>
    <property type="evidence" value="ECO:0007669"/>
    <property type="project" value="UniProtKB-EC"/>
</dbReference>
<dbReference type="GO" id="GO:0004252">
    <property type="term" value="F:serine-type endopeptidase activity"/>
    <property type="evidence" value="ECO:0007669"/>
    <property type="project" value="InterPro"/>
</dbReference>
<feature type="transmembrane region" description="Helical" evidence="3">
    <location>
        <begin position="12"/>
        <end position="33"/>
    </location>
</feature>
<feature type="active site" evidence="2">
    <location>
        <position position="37"/>
    </location>
</feature>
<dbReference type="Gene3D" id="2.10.109.10">
    <property type="entry name" value="Umud Fragment, subunit A"/>
    <property type="match status" value="1"/>
</dbReference>
<dbReference type="Pfam" id="PF10502">
    <property type="entry name" value="Peptidase_S26"/>
    <property type="match status" value="1"/>
</dbReference>
<dbReference type="EMBL" id="DRTV01000199">
    <property type="protein sequence ID" value="HHF58343.1"/>
    <property type="molecule type" value="Genomic_DNA"/>
</dbReference>
<name>A0A7C5I4S0_UNCW3</name>
<organism evidence="5">
    <name type="scientific">candidate division WOR-3 bacterium</name>
    <dbReference type="NCBI Taxonomy" id="2052148"/>
    <lineage>
        <taxon>Bacteria</taxon>
        <taxon>Bacteria division WOR-3</taxon>
    </lineage>
</organism>
<evidence type="ECO:0000256" key="3">
    <source>
        <dbReference type="RuleBase" id="RU362042"/>
    </source>
</evidence>
<evidence type="ECO:0000259" key="4">
    <source>
        <dbReference type="Pfam" id="PF10502"/>
    </source>
</evidence>
<feature type="domain" description="Peptidase S26" evidence="4">
    <location>
        <begin position="8"/>
        <end position="101"/>
    </location>
</feature>
<dbReference type="NCBIfam" id="TIGR02227">
    <property type="entry name" value="sigpep_I_bact"/>
    <property type="match status" value="1"/>
</dbReference>
<evidence type="ECO:0000313" key="5">
    <source>
        <dbReference type="EMBL" id="HHF58343.1"/>
    </source>
</evidence>
<dbReference type="PANTHER" id="PTHR43390">
    <property type="entry name" value="SIGNAL PEPTIDASE I"/>
    <property type="match status" value="1"/>
</dbReference>
<dbReference type="SUPFAM" id="SSF51306">
    <property type="entry name" value="LexA/Signal peptidase"/>
    <property type="match status" value="1"/>
</dbReference>
<dbReference type="GO" id="GO:0016020">
    <property type="term" value="C:membrane"/>
    <property type="evidence" value="ECO:0007669"/>
    <property type="project" value="UniProtKB-SubCell"/>
</dbReference>
<accession>A0A7C5I4S0</accession>
<gene>
    <name evidence="5" type="primary">lepB</name>
    <name evidence="5" type="ORF">ENL41_02840</name>
</gene>
<dbReference type="CDD" id="cd06530">
    <property type="entry name" value="S26_SPase_I"/>
    <property type="match status" value="1"/>
</dbReference>
<comment type="similarity">
    <text evidence="1 3">Belongs to the peptidase S26 family.</text>
</comment>
<dbReference type="PRINTS" id="PR00727">
    <property type="entry name" value="LEADERPTASE"/>
</dbReference>
<feature type="active site" evidence="2">
    <location>
        <position position="92"/>
    </location>
</feature>
<keyword evidence="3 5" id="KW-0378">Hydrolase</keyword>
<comment type="subcellular location">
    <subcellularLocation>
        <location evidence="3">Membrane</location>
        <topology evidence="3">Single-pass type II membrane protein</topology>
    </subcellularLocation>
</comment>
<comment type="caution">
    <text evidence="5">The sequence shown here is derived from an EMBL/GenBank/DDBJ whole genome shotgun (WGS) entry which is preliminary data.</text>
</comment>
<dbReference type="InterPro" id="IPR000223">
    <property type="entry name" value="Pept_S26A_signal_pept_1"/>
</dbReference>
<keyword evidence="3" id="KW-0645">Protease</keyword>
<dbReference type="GO" id="GO:0006465">
    <property type="term" value="P:signal peptide processing"/>
    <property type="evidence" value="ECO:0007669"/>
    <property type="project" value="InterPro"/>
</dbReference>
<dbReference type="Proteomes" id="UP000886014">
    <property type="component" value="Unassembled WGS sequence"/>
</dbReference>
<keyword evidence="3" id="KW-1133">Transmembrane helix</keyword>
<reference evidence="5" key="1">
    <citation type="journal article" date="2020" name="mSystems">
        <title>Genome- and Community-Level Interaction Insights into Carbon Utilization and Element Cycling Functions of Hydrothermarchaeota in Hydrothermal Sediment.</title>
        <authorList>
            <person name="Zhou Z."/>
            <person name="Liu Y."/>
            <person name="Xu W."/>
            <person name="Pan J."/>
            <person name="Luo Z.H."/>
            <person name="Li M."/>
        </authorList>
    </citation>
    <scope>NUCLEOTIDE SEQUENCE [LARGE SCALE GENOMIC DNA]</scope>
    <source>
        <strain evidence="5">HyVt-94</strain>
    </source>
</reference>
<evidence type="ECO:0000256" key="1">
    <source>
        <dbReference type="ARBA" id="ARBA00009370"/>
    </source>
</evidence>
<feature type="non-terminal residue" evidence="5">
    <location>
        <position position="101"/>
    </location>
</feature>
<comment type="catalytic activity">
    <reaction evidence="3">
        <text>Cleavage of hydrophobic, N-terminal signal or leader sequences from secreted and periplasmic proteins.</text>
        <dbReference type="EC" id="3.4.21.89"/>
    </reaction>
</comment>